<dbReference type="EMBL" id="CAMGYJ010000009">
    <property type="protein sequence ID" value="CAI0470656.1"/>
    <property type="molecule type" value="Genomic_DNA"/>
</dbReference>
<organism evidence="1 2">
    <name type="scientific">Linum tenue</name>
    <dbReference type="NCBI Taxonomy" id="586396"/>
    <lineage>
        <taxon>Eukaryota</taxon>
        <taxon>Viridiplantae</taxon>
        <taxon>Streptophyta</taxon>
        <taxon>Embryophyta</taxon>
        <taxon>Tracheophyta</taxon>
        <taxon>Spermatophyta</taxon>
        <taxon>Magnoliopsida</taxon>
        <taxon>eudicotyledons</taxon>
        <taxon>Gunneridae</taxon>
        <taxon>Pentapetalae</taxon>
        <taxon>rosids</taxon>
        <taxon>fabids</taxon>
        <taxon>Malpighiales</taxon>
        <taxon>Linaceae</taxon>
        <taxon>Linum</taxon>
    </lineage>
</organism>
<proteinExistence type="predicted"/>
<gene>
    <name evidence="1" type="ORF">LITE_LOCUS38645</name>
</gene>
<dbReference type="Proteomes" id="UP001154282">
    <property type="component" value="Unassembled WGS sequence"/>
</dbReference>
<evidence type="ECO:0000313" key="2">
    <source>
        <dbReference type="Proteomes" id="UP001154282"/>
    </source>
</evidence>
<name>A0AAV0PIG7_9ROSI</name>
<keyword evidence="2" id="KW-1185">Reference proteome</keyword>
<reference evidence="1" key="1">
    <citation type="submission" date="2022-08" db="EMBL/GenBank/DDBJ databases">
        <authorList>
            <person name="Gutierrez-Valencia J."/>
        </authorList>
    </citation>
    <scope>NUCLEOTIDE SEQUENCE</scope>
</reference>
<protein>
    <submittedName>
        <fullName evidence="1">Uncharacterized protein</fullName>
    </submittedName>
</protein>
<dbReference type="AlphaFoldDB" id="A0AAV0PIG7"/>
<feature type="non-terminal residue" evidence="1">
    <location>
        <position position="1"/>
    </location>
</feature>
<evidence type="ECO:0000313" key="1">
    <source>
        <dbReference type="EMBL" id="CAI0470656.1"/>
    </source>
</evidence>
<sequence length="73" mass="8725">PTHRLLKRPAVPFLCYSSCLRPQTNRRLFLFGLCNLLRFFLSSYHLSIAGRWVVPARTHLSWRIIRSCRRGRR</sequence>
<comment type="caution">
    <text evidence="1">The sequence shown here is derived from an EMBL/GenBank/DDBJ whole genome shotgun (WGS) entry which is preliminary data.</text>
</comment>
<accession>A0AAV0PIG7</accession>